<reference evidence="2" key="1">
    <citation type="submission" date="2014-11" db="EMBL/GenBank/DDBJ databases">
        <authorList>
            <person name="Amaro Gonzalez C."/>
        </authorList>
    </citation>
    <scope>NUCLEOTIDE SEQUENCE</scope>
</reference>
<keyword evidence="1" id="KW-0472">Membrane</keyword>
<feature type="transmembrane region" description="Helical" evidence="1">
    <location>
        <begin position="6"/>
        <end position="30"/>
    </location>
</feature>
<name>A0A0E9SZT3_ANGAN</name>
<evidence type="ECO:0000313" key="2">
    <source>
        <dbReference type="EMBL" id="JAH46205.1"/>
    </source>
</evidence>
<accession>A0A0E9SZT3</accession>
<reference evidence="2" key="2">
    <citation type="journal article" date="2015" name="Fish Shellfish Immunol.">
        <title>Early steps in the European eel (Anguilla anguilla)-Vibrio vulnificus interaction in the gills: Role of the RtxA13 toxin.</title>
        <authorList>
            <person name="Callol A."/>
            <person name="Pajuelo D."/>
            <person name="Ebbesson L."/>
            <person name="Teles M."/>
            <person name="MacKenzie S."/>
            <person name="Amaro C."/>
        </authorList>
    </citation>
    <scope>NUCLEOTIDE SEQUENCE</scope>
</reference>
<dbReference type="AlphaFoldDB" id="A0A0E9SZT3"/>
<protein>
    <submittedName>
        <fullName evidence="2">Uncharacterized protein</fullName>
    </submittedName>
</protein>
<keyword evidence="1" id="KW-1133">Transmembrane helix</keyword>
<organism evidence="2">
    <name type="scientific">Anguilla anguilla</name>
    <name type="common">European freshwater eel</name>
    <name type="synonym">Muraena anguilla</name>
    <dbReference type="NCBI Taxonomy" id="7936"/>
    <lineage>
        <taxon>Eukaryota</taxon>
        <taxon>Metazoa</taxon>
        <taxon>Chordata</taxon>
        <taxon>Craniata</taxon>
        <taxon>Vertebrata</taxon>
        <taxon>Euteleostomi</taxon>
        <taxon>Actinopterygii</taxon>
        <taxon>Neopterygii</taxon>
        <taxon>Teleostei</taxon>
        <taxon>Anguilliformes</taxon>
        <taxon>Anguillidae</taxon>
        <taxon>Anguilla</taxon>
    </lineage>
</organism>
<evidence type="ECO:0000256" key="1">
    <source>
        <dbReference type="SAM" id="Phobius"/>
    </source>
</evidence>
<proteinExistence type="predicted"/>
<dbReference type="EMBL" id="GBXM01062372">
    <property type="protein sequence ID" value="JAH46205.1"/>
    <property type="molecule type" value="Transcribed_RNA"/>
</dbReference>
<keyword evidence="1" id="KW-0812">Transmembrane</keyword>
<sequence length="36" mass="4155">MGLIFVVWNGWSLTFELTVSIYFSFLHIGYSIQVSV</sequence>